<dbReference type="RefSeq" id="WP_045054115.1">
    <property type="nucleotide sequence ID" value="NZ_CAWMDP010000038.1"/>
</dbReference>
<dbReference type="EC" id="3.5.1.28" evidence="2"/>
<dbReference type="Gene3D" id="3.40.80.10">
    <property type="entry name" value="Peptidoglycan recognition protein-like"/>
    <property type="match status" value="1"/>
</dbReference>
<accession>A0A0D8ZUA9</accession>
<comment type="caution">
    <text evidence="6">The sequence shown here is derived from an EMBL/GenBank/DDBJ whole genome shotgun (WGS) entry which is preliminary data.</text>
</comment>
<reference evidence="6 7" key="1">
    <citation type="submission" date="2015-02" db="EMBL/GenBank/DDBJ databases">
        <title>Draft genome of a novel marine cyanobacterium (Chroococcales) isolated from South Atlantic Ocean.</title>
        <authorList>
            <person name="Rigonato J."/>
            <person name="Alvarenga D.O."/>
            <person name="Branco L.H."/>
            <person name="Varani A.M."/>
            <person name="Brandini F.P."/>
            <person name="Fiore M.F."/>
        </authorList>
    </citation>
    <scope>NUCLEOTIDE SEQUENCE [LARGE SCALE GENOMIC DNA]</scope>
    <source>
        <strain evidence="6 7">CENA595</strain>
    </source>
</reference>
<dbReference type="CDD" id="cd06583">
    <property type="entry name" value="PGRP"/>
    <property type="match status" value="1"/>
</dbReference>
<dbReference type="InterPro" id="IPR036505">
    <property type="entry name" value="Amidase/PGRP_sf"/>
</dbReference>
<keyword evidence="4" id="KW-0961">Cell wall biogenesis/degradation</keyword>
<evidence type="ECO:0000313" key="6">
    <source>
        <dbReference type="EMBL" id="KJH72353.1"/>
    </source>
</evidence>
<evidence type="ECO:0000256" key="2">
    <source>
        <dbReference type="ARBA" id="ARBA00011901"/>
    </source>
</evidence>
<sequence length="281" mass="31165">MTAKVWKTRALIICLQLVALIAVIAIAYPQLRNDIASPPTPINEEVVNWQAKTQNPIFQPEAQPSPSPVEIDPAVQQVKFVPGYTPKYQISWANPLNYGPRYTKDIYGAPVRNQPIIVLHETVNSASSAINTFQTPHASEKNQVSYHALITLDGTIVYIVPREYRAFGAGNSVFDGPNGPETVKTHPNFPPSVNNFAYHIAFETPANGRNSSRTHSGYTEAQYKSIAWLVAQSSVPDYRITTHRAVDRSRSRLDPRSFNSKKFLTLLGSYRQSTAGNSNAL</sequence>
<evidence type="ECO:0000256" key="3">
    <source>
        <dbReference type="ARBA" id="ARBA00022801"/>
    </source>
</evidence>
<organism evidence="6 7">
    <name type="scientific">Aliterella atlantica CENA595</name>
    <dbReference type="NCBI Taxonomy" id="1618023"/>
    <lineage>
        <taxon>Bacteria</taxon>
        <taxon>Bacillati</taxon>
        <taxon>Cyanobacteriota</taxon>
        <taxon>Cyanophyceae</taxon>
        <taxon>Chroococcidiopsidales</taxon>
        <taxon>Aliterellaceae</taxon>
        <taxon>Aliterella</taxon>
    </lineage>
</organism>
<comment type="catalytic activity">
    <reaction evidence="1">
        <text>Hydrolyzes the link between N-acetylmuramoyl residues and L-amino acid residues in certain cell-wall glycopeptides.</text>
        <dbReference type="EC" id="3.5.1.28"/>
    </reaction>
</comment>
<dbReference type="OrthoDB" id="505853at2"/>
<dbReference type="GO" id="GO:0009253">
    <property type="term" value="P:peptidoglycan catabolic process"/>
    <property type="evidence" value="ECO:0007669"/>
    <property type="project" value="InterPro"/>
</dbReference>
<keyword evidence="3" id="KW-0378">Hydrolase</keyword>
<dbReference type="Pfam" id="PF01510">
    <property type="entry name" value="Amidase_2"/>
    <property type="match status" value="1"/>
</dbReference>
<dbReference type="PANTHER" id="PTHR30417:SF1">
    <property type="entry name" value="N-ACETYLMURAMOYL-L-ALANINE AMIDASE AMID"/>
    <property type="match status" value="1"/>
</dbReference>
<dbReference type="GO" id="GO:0071555">
    <property type="term" value="P:cell wall organization"/>
    <property type="evidence" value="ECO:0007669"/>
    <property type="project" value="UniProtKB-KW"/>
</dbReference>
<dbReference type="STRING" id="1618023.UH38_08050"/>
<evidence type="ECO:0000256" key="4">
    <source>
        <dbReference type="ARBA" id="ARBA00023316"/>
    </source>
</evidence>
<dbReference type="Proteomes" id="UP000032452">
    <property type="component" value="Unassembled WGS sequence"/>
</dbReference>
<evidence type="ECO:0000313" key="7">
    <source>
        <dbReference type="Proteomes" id="UP000032452"/>
    </source>
</evidence>
<feature type="domain" description="N-acetylmuramoyl-L-alanine amidase" evidence="5">
    <location>
        <begin position="104"/>
        <end position="256"/>
    </location>
</feature>
<dbReference type="InterPro" id="IPR051206">
    <property type="entry name" value="NAMLAA_amidase_2"/>
</dbReference>
<dbReference type="AlphaFoldDB" id="A0A0D8ZUA9"/>
<dbReference type="InterPro" id="IPR002502">
    <property type="entry name" value="Amidase_domain"/>
</dbReference>
<dbReference type="SUPFAM" id="SSF55846">
    <property type="entry name" value="N-acetylmuramoyl-L-alanine amidase-like"/>
    <property type="match status" value="1"/>
</dbReference>
<evidence type="ECO:0000259" key="5">
    <source>
        <dbReference type="SMART" id="SM00644"/>
    </source>
</evidence>
<gene>
    <name evidence="6" type="ORF">UH38_08050</name>
</gene>
<evidence type="ECO:0000256" key="1">
    <source>
        <dbReference type="ARBA" id="ARBA00001561"/>
    </source>
</evidence>
<dbReference type="PANTHER" id="PTHR30417">
    <property type="entry name" value="N-ACETYLMURAMOYL-L-ALANINE AMIDASE AMID"/>
    <property type="match status" value="1"/>
</dbReference>
<dbReference type="GO" id="GO:0008745">
    <property type="term" value="F:N-acetylmuramoyl-L-alanine amidase activity"/>
    <property type="evidence" value="ECO:0007669"/>
    <property type="project" value="UniProtKB-EC"/>
</dbReference>
<dbReference type="SMART" id="SM00644">
    <property type="entry name" value="Ami_2"/>
    <property type="match status" value="1"/>
</dbReference>
<dbReference type="EMBL" id="JYON01000006">
    <property type="protein sequence ID" value="KJH72353.1"/>
    <property type="molecule type" value="Genomic_DNA"/>
</dbReference>
<dbReference type="GO" id="GO:0009254">
    <property type="term" value="P:peptidoglycan turnover"/>
    <property type="evidence" value="ECO:0007669"/>
    <property type="project" value="TreeGrafter"/>
</dbReference>
<keyword evidence="7" id="KW-1185">Reference proteome</keyword>
<name>A0A0D8ZUA9_9CYAN</name>
<protein>
    <recommendedName>
        <fullName evidence="2">N-acetylmuramoyl-L-alanine amidase</fullName>
        <ecNumber evidence="2">3.5.1.28</ecNumber>
    </recommendedName>
</protein>
<dbReference type="PATRIC" id="fig|1618023.3.peg.3297"/>
<proteinExistence type="predicted"/>